<gene>
    <name evidence="2" type="ORF">M8N44_11420</name>
</gene>
<accession>A0ABT0RAD0</accession>
<evidence type="ECO:0000256" key="1">
    <source>
        <dbReference type="SAM" id="MobiDB-lite"/>
    </source>
</evidence>
<protein>
    <submittedName>
        <fullName evidence="2">Uncharacterized protein</fullName>
    </submittedName>
</protein>
<comment type="caution">
    <text evidence="2">The sequence shown here is derived from an EMBL/GenBank/DDBJ whole genome shotgun (WGS) entry which is preliminary data.</text>
</comment>
<dbReference type="RefSeq" id="WP_180975258.1">
    <property type="nucleotide sequence ID" value="NZ_CP072027.1"/>
</dbReference>
<organism evidence="2 3">
    <name type="scientific">Akkermansia massiliensis</name>
    <dbReference type="NCBI Taxonomy" id="2927224"/>
    <lineage>
        <taxon>Bacteria</taxon>
        <taxon>Pseudomonadati</taxon>
        <taxon>Verrucomicrobiota</taxon>
        <taxon>Verrucomicrobiia</taxon>
        <taxon>Verrucomicrobiales</taxon>
        <taxon>Akkermansiaceae</taxon>
        <taxon>Akkermansia</taxon>
    </lineage>
</organism>
<dbReference type="GeneID" id="84024480"/>
<dbReference type="EMBL" id="JAMGSI010000002">
    <property type="protein sequence ID" value="MCL6657918.1"/>
    <property type="molecule type" value="Genomic_DNA"/>
</dbReference>
<evidence type="ECO:0000313" key="3">
    <source>
        <dbReference type="Proteomes" id="UP001202031"/>
    </source>
</evidence>
<reference evidence="2 3" key="1">
    <citation type="submission" date="2022-03" db="EMBL/GenBank/DDBJ databases">
        <title>Taxonomic description of new species and reclassification of some bacterial strains.</title>
        <authorList>
            <person name="Ndongo S."/>
        </authorList>
    </citation>
    <scope>NUCLEOTIDE SEQUENCE [LARGE SCALE GENOMIC DNA]</scope>
    <source>
        <strain evidence="2 3">Marseille-P6666</strain>
    </source>
</reference>
<dbReference type="Proteomes" id="UP001202031">
    <property type="component" value="Unassembled WGS sequence"/>
</dbReference>
<keyword evidence="3" id="KW-1185">Reference proteome</keyword>
<evidence type="ECO:0000313" key="2">
    <source>
        <dbReference type="EMBL" id="MCL6657918.1"/>
    </source>
</evidence>
<name>A0ABT0RAD0_9BACT</name>
<sequence length="88" mass="10589">MKRADLPDILYEILRDLNGRAPMMIVFRYFWNKYGKTLSPEDDMFYTWNYDIRWAATQLRQKDRMKPASTKENTHGSTISPRGIWEIK</sequence>
<proteinExistence type="predicted"/>
<feature type="region of interest" description="Disordered" evidence="1">
    <location>
        <begin position="63"/>
        <end position="88"/>
    </location>
</feature>